<dbReference type="Pfam" id="PF24995">
    <property type="entry name" value="DSRM_2"/>
    <property type="match status" value="1"/>
</dbReference>
<feature type="domain" description="Dicer dsRNA-binding fold" evidence="23">
    <location>
        <begin position="671"/>
        <end position="762"/>
    </location>
</feature>
<feature type="region of interest" description="Disordered" evidence="18">
    <location>
        <begin position="1382"/>
        <end position="1406"/>
    </location>
</feature>
<evidence type="ECO:0000256" key="9">
    <source>
        <dbReference type="ARBA" id="ARBA00022806"/>
    </source>
</evidence>
<evidence type="ECO:0000256" key="14">
    <source>
        <dbReference type="ARBA" id="ARBA00023118"/>
    </source>
</evidence>
<dbReference type="InterPro" id="IPR038248">
    <property type="entry name" value="Dicer_dimer_sf"/>
</dbReference>
<evidence type="ECO:0000256" key="1">
    <source>
        <dbReference type="ARBA" id="ARBA00001936"/>
    </source>
</evidence>
<accession>A0A0F9X8L3</accession>
<dbReference type="SUPFAM" id="SSF52540">
    <property type="entry name" value="P-loop containing nucleoside triphosphate hydrolases"/>
    <property type="match status" value="1"/>
</dbReference>
<comment type="cofactor">
    <cofactor evidence="2">
        <name>Mg(2+)</name>
        <dbReference type="ChEBI" id="CHEBI:18420"/>
    </cofactor>
</comment>
<dbReference type="GO" id="GO:0005634">
    <property type="term" value="C:nucleus"/>
    <property type="evidence" value="ECO:0007669"/>
    <property type="project" value="TreeGrafter"/>
</dbReference>
<dbReference type="PROSITE" id="PS51327">
    <property type="entry name" value="DICER_DSRBF"/>
    <property type="match status" value="1"/>
</dbReference>
<evidence type="ECO:0000256" key="12">
    <source>
        <dbReference type="ARBA" id="ARBA00022842"/>
    </source>
</evidence>
<dbReference type="InterPro" id="IPR014001">
    <property type="entry name" value="Helicase_ATP-bd"/>
</dbReference>
<dbReference type="PROSITE" id="PS00517">
    <property type="entry name" value="RNASE_3_1"/>
    <property type="match status" value="1"/>
</dbReference>
<dbReference type="InterPro" id="IPR000999">
    <property type="entry name" value="RNase_III_dom"/>
</dbReference>
<feature type="region of interest" description="Disordered" evidence="18">
    <location>
        <begin position="51"/>
        <end position="92"/>
    </location>
</feature>
<dbReference type="GO" id="GO:0005524">
    <property type="term" value="F:ATP binding"/>
    <property type="evidence" value="ECO:0007669"/>
    <property type="project" value="UniProtKB-KW"/>
</dbReference>
<dbReference type="GO" id="GO:0030422">
    <property type="term" value="P:siRNA processing"/>
    <property type="evidence" value="ECO:0007669"/>
    <property type="project" value="TreeGrafter"/>
</dbReference>
<dbReference type="InterPro" id="IPR001650">
    <property type="entry name" value="Helicase_C-like"/>
</dbReference>
<dbReference type="GO" id="GO:0004525">
    <property type="term" value="F:ribonuclease III activity"/>
    <property type="evidence" value="ECO:0007669"/>
    <property type="project" value="InterPro"/>
</dbReference>
<evidence type="ECO:0000256" key="11">
    <source>
        <dbReference type="ARBA" id="ARBA00022840"/>
    </source>
</evidence>
<evidence type="ECO:0000259" key="20">
    <source>
        <dbReference type="PROSITE" id="PS50821"/>
    </source>
</evidence>
<dbReference type="SMART" id="SM00535">
    <property type="entry name" value="RIBOc"/>
    <property type="match status" value="2"/>
</dbReference>
<keyword evidence="15" id="KW-0464">Manganese</keyword>
<dbReference type="PROSITE" id="PS50821">
    <property type="entry name" value="PAZ"/>
    <property type="match status" value="1"/>
</dbReference>
<evidence type="ECO:0000256" key="5">
    <source>
        <dbReference type="ARBA" id="ARBA00022723"/>
    </source>
</evidence>
<dbReference type="OrthoDB" id="416741at2759"/>
<comment type="similarity">
    <text evidence="16 17">Belongs to the helicase family. Dicer subfamily.</text>
</comment>
<feature type="domain" description="Helicase C-terminal" evidence="22">
    <location>
        <begin position="469"/>
        <end position="638"/>
    </location>
</feature>
<keyword evidence="9" id="KW-0347">Helicase</keyword>
<evidence type="ECO:0000259" key="19">
    <source>
        <dbReference type="PROSITE" id="PS50142"/>
    </source>
</evidence>
<evidence type="ECO:0000256" key="8">
    <source>
        <dbReference type="ARBA" id="ARBA00022801"/>
    </source>
</evidence>
<dbReference type="SMART" id="SM00490">
    <property type="entry name" value="HELICc"/>
    <property type="match status" value="1"/>
</dbReference>
<dbReference type="Pfam" id="PF00270">
    <property type="entry name" value="DEAD"/>
    <property type="match status" value="1"/>
</dbReference>
<evidence type="ECO:0000256" key="10">
    <source>
        <dbReference type="ARBA" id="ARBA00022833"/>
    </source>
</evidence>
<name>A0A0F9X8L3_TRIHA</name>
<dbReference type="CDD" id="cd18034">
    <property type="entry name" value="DEXHc_dicer"/>
    <property type="match status" value="1"/>
</dbReference>
<feature type="compositionally biased region" description="Basic and acidic residues" evidence="18">
    <location>
        <begin position="51"/>
        <end position="60"/>
    </location>
</feature>
<dbReference type="SMART" id="SM00487">
    <property type="entry name" value="DEXDc"/>
    <property type="match status" value="1"/>
</dbReference>
<feature type="compositionally biased region" description="Acidic residues" evidence="18">
    <location>
        <begin position="67"/>
        <end position="82"/>
    </location>
</feature>
<feature type="compositionally biased region" description="Low complexity" evidence="18">
    <location>
        <begin position="1389"/>
        <end position="1406"/>
    </location>
</feature>
<keyword evidence="5" id="KW-0479">Metal-binding</keyword>
<sequence length="1574" mass="175912">MPDSGGLLLEAASSPVMLTPADKPLVADATAAGDSTAKALDIVLPERPKHLASEALEEHPQITIAPEDADEIEDVDQSEETSDAQKAPIAKKRQQDLAFQDWLVKNQMELTENSKADLESHLDKLSISRLYQDNAFQKIITSPREYQIDLFERARDENTIVVLDTGSGKTLIAALLMRHVLQVELQSRAEGYRHKTAFFLVEKVALCFQQHAVLTTNLEFPIGKFFGEMTGVVRSQEYWDRQFAENMAIVCTAQILLDLLTCGFISMSQINLLVFDEAHHAKGNHPYARIIRNHYMRLADGRPRILGMTASPVDALTRDVRHAASELESMLCSKIATISDEALMQSQAHRQQVEVKEYYDRLEDPEVSKTRLWDSISRCVRSNPQFRRHLEFASNASSILGTWCADRYWQLLTTDNEMLKIEARTGRDNLELDIAAGDKAMAAVAQVRGIIKDHVFAAIQAGSLDLSSKAKTLYEVLEDAFCKRLANRCIVFVEARSTAFLLADLFEQPGMQIPGVKAAYMIGSHSSTASAACMTYRDQIVSLQKFRRGETNCLFATSVAEEGIDIPECDVIIRFDLYKSAIQYIQSKGRARQKSSLYVSMVEVGNLDHIRKLRRAATDAHALRQFCSALPEDRKVPDFIVGPDILAAQEQVTQRRFTVAETGAQLTFITSLEVLSKFASSFPNHAEEGMLHLEYIVTSVRQQFTAQVILPDGSPIKRFFGEVQRSKQLARCSAAFEACVYLINRKYINGNLQPAFTKKLPYMRNARLAIPSDQKSEYGMRIKPDFWSSCLAPEPPTSLYQTTIALDQPEALGRASRPLVLLTRKPLPDIPSTPLFFGGGRTSVVRLSNAQTSFEVLPHKIEALASFTLKLFTDVFSKEYDAKSHEIPYFLAPSKLSPGGDKAVEIDWEAVQYAHENEKLHWEDAPREFFKDKLATDPWDGSRKFILHGINEKLKPSDPTPKGVPQPKSLGYRKVEQNIKEYSNSLSIKSRKRMNWRDDQPVVNAELLPIRRNFLDEFFVEEEGDGACYVILEPLCVSPIPIDVVSMALILPVVMYRIDSVLIALEACSLVGLSIRSDLALEAVTKDSFNTEEHGEYQIDFQPGMGKNYERLEFLGDTFLKMATTISIFTLHPRADESQSHVTRMLMLNNQNLFKHAVEKDMPGYIRTKAFDRRTWYPSNMTLKRGKAAKTEARHCLSHKSIADVGEALIGAAYMTSTTENMDMAVKAVTAVVCSDNHTMLEYKDYFATFAAPKWHGQQTSAAQRLTVDKVAEITGYSFKCAPLVRSAFRHPSYVYERNISDYQRLEFLGDALLDMAVVDFLFKRFPEADPKWLTEHKMAMVSNQFLGCLCVKLGLHKHILLATNALLGDIGRYAGQLEEAEEMARQTSQDGDQESSSDGSSSQAEAKSIPRDFWIEVPQPPKALADVVEALVGAMFVDSGFSFSVVLNFFTKFIQPFFEDMALYSSFASNHPVTALSHKLQAEFCCNQWKLHVANVPTSIDTGIAVASESDLLCALMVHGKVIAHATSSKSGIEAKVTVAKLALEKLALIQDAAQFSREMECDCSGGPATVSS</sequence>
<dbReference type="PROSITE" id="PS50142">
    <property type="entry name" value="RNASE_3_2"/>
    <property type="match status" value="2"/>
</dbReference>
<keyword evidence="14" id="KW-0051">Antiviral defense</keyword>
<dbReference type="InterPro" id="IPR056755">
    <property type="entry name" value="DSRM_2"/>
</dbReference>
<evidence type="ECO:0000256" key="7">
    <source>
        <dbReference type="ARBA" id="ARBA00022741"/>
    </source>
</evidence>
<evidence type="ECO:0000313" key="24">
    <source>
        <dbReference type="EMBL" id="KKO97107.1"/>
    </source>
</evidence>
<evidence type="ECO:0000256" key="16">
    <source>
        <dbReference type="ARBA" id="ARBA00035116"/>
    </source>
</evidence>
<dbReference type="GO" id="GO:0046872">
    <property type="term" value="F:metal ion binding"/>
    <property type="evidence" value="ECO:0007669"/>
    <property type="project" value="UniProtKB-KW"/>
</dbReference>
<evidence type="ECO:0000256" key="18">
    <source>
        <dbReference type="SAM" id="MobiDB-lite"/>
    </source>
</evidence>
<dbReference type="InterPro" id="IPR005034">
    <property type="entry name" value="Dicer_dimerisation"/>
</dbReference>
<feature type="domain" description="PAZ" evidence="20">
    <location>
        <begin position="909"/>
        <end position="1039"/>
    </location>
</feature>
<feature type="domain" description="RNase III" evidence="19">
    <location>
        <begin position="1078"/>
        <end position="1218"/>
    </location>
</feature>
<evidence type="ECO:0000256" key="3">
    <source>
        <dbReference type="ARBA" id="ARBA00020797"/>
    </source>
</evidence>
<dbReference type="PANTHER" id="PTHR14950:SF62">
    <property type="entry name" value="DICER-LIKE PROTEIN 1"/>
    <property type="match status" value="1"/>
</dbReference>
<evidence type="ECO:0000256" key="2">
    <source>
        <dbReference type="ARBA" id="ARBA00001946"/>
    </source>
</evidence>
<keyword evidence="8" id="KW-0378">Hydrolase</keyword>
<organism evidence="24 25">
    <name type="scientific">Trichoderma harzianum</name>
    <name type="common">Hypocrea lixii</name>
    <dbReference type="NCBI Taxonomy" id="5544"/>
    <lineage>
        <taxon>Eukaryota</taxon>
        <taxon>Fungi</taxon>
        <taxon>Dikarya</taxon>
        <taxon>Ascomycota</taxon>
        <taxon>Pezizomycotina</taxon>
        <taxon>Sordariomycetes</taxon>
        <taxon>Hypocreomycetidae</taxon>
        <taxon>Hypocreales</taxon>
        <taxon>Hypocreaceae</taxon>
        <taxon>Trichoderma</taxon>
    </lineage>
</organism>
<dbReference type="GO" id="GO:0003723">
    <property type="term" value="F:RNA binding"/>
    <property type="evidence" value="ECO:0007669"/>
    <property type="project" value="UniProtKB-UniRule"/>
</dbReference>
<evidence type="ECO:0000256" key="17">
    <source>
        <dbReference type="PROSITE-ProRule" id="PRU00657"/>
    </source>
</evidence>
<evidence type="ECO:0000256" key="13">
    <source>
        <dbReference type="ARBA" id="ARBA00022884"/>
    </source>
</evidence>
<keyword evidence="4" id="KW-0930">Antiviral protein</keyword>
<dbReference type="InterPro" id="IPR011545">
    <property type="entry name" value="DEAD/DEAH_box_helicase_dom"/>
</dbReference>
<keyword evidence="11" id="KW-0067">ATP-binding</keyword>
<keyword evidence="6" id="KW-0677">Repeat</keyword>
<evidence type="ECO:0000313" key="25">
    <source>
        <dbReference type="Proteomes" id="UP000034112"/>
    </source>
</evidence>
<dbReference type="GO" id="GO:0004386">
    <property type="term" value="F:helicase activity"/>
    <property type="evidence" value="ECO:0007669"/>
    <property type="project" value="UniProtKB-KW"/>
</dbReference>
<dbReference type="PROSITE" id="PS51192">
    <property type="entry name" value="HELICASE_ATP_BIND_1"/>
    <property type="match status" value="1"/>
</dbReference>
<dbReference type="PROSITE" id="PS51194">
    <property type="entry name" value="HELICASE_CTER"/>
    <property type="match status" value="1"/>
</dbReference>
<dbReference type="Gene3D" id="1.10.1520.10">
    <property type="entry name" value="Ribonuclease III domain"/>
    <property type="match status" value="2"/>
</dbReference>
<dbReference type="InterPro" id="IPR003100">
    <property type="entry name" value="PAZ_dom"/>
</dbReference>
<feature type="domain" description="Helicase ATP-binding" evidence="21">
    <location>
        <begin position="150"/>
        <end position="330"/>
    </location>
</feature>
<dbReference type="EMBL" id="JOKZ01000639">
    <property type="protein sequence ID" value="KKO97107.1"/>
    <property type="molecule type" value="Genomic_DNA"/>
</dbReference>
<protein>
    <recommendedName>
        <fullName evidence="3">Dicer-like protein 1</fullName>
    </recommendedName>
</protein>
<evidence type="ECO:0000256" key="15">
    <source>
        <dbReference type="ARBA" id="ARBA00023211"/>
    </source>
</evidence>
<dbReference type="GO" id="GO:0051607">
    <property type="term" value="P:defense response to virus"/>
    <property type="evidence" value="ECO:0007669"/>
    <property type="project" value="UniProtKB-KW"/>
</dbReference>
<comment type="caution">
    <text evidence="24">The sequence shown here is derived from an EMBL/GenBank/DDBJ whole genome shotgun (WGS) entry which is preliminary data.</text>
</comment>
<dbReference type="Pfam" id="PF00271">
    <property type="entry name" value="Helicase_C"/>
    <property type="match status" value="1"/>
</dbReference>
<keyword evidence="12" id="KW-0460">Magnesium</keyword>
<keyword evidence="7" id="KW-0547">Nucleotide-binding</keyword>
<dbReference type="SUPFAM" id="SSF69065">
    <property type="entry name" value="RNase III domain-like"/>
    <property type="match status" value="2"/>
</dbReference>
<feature type="domain" description="RNase III" evidence="19">
    <location>
        <begin position="1268"/>
        <end position="1441"/>
    </location>
</feature>
<dbReference type="Pfam" id="PF00636">
    <property type="entry name" value="Ribonuclease_3"/>
    <property type="match status" value="2"/>
</dbReference>
<keyword evidence="10" id="KW-0862">Zinc</keyword>
<dbReference type="GO" id="GO:0005737">
    <property type="term" value="C:cytoplasm"/>
    <property type="evidence" value="ECO:0007669"/>
    <property type="project" value="TreeGrafter"/>
</dbReference>
<dbReference type="Proteomes" id="UP000034112">
    <property type="component" value="Unassembled WGS sequence"/>
</dbReference>
<reference evidence="25" key="1">
    <citation type="journal article" date="2015" name="Genome Announc.">
        <title>Draft whole-genome sequence of the biocontrol agent Trichoderma harzianum T6776.</title>
        <authorList>
            <person name="Baroncelli R."/>
            <person name="Piaggeschi G."/>
            <person name="Fiorini L."/>
            <person name="Bertolini E."/>
            <person name="Zapparata A."/>
            <person name="Pe M.E."/>
            <person name="Sarrocco S."/>
            <person name="Vannacci G."/>
        </authorList>
    </citation>
    <scope>NUCLEOTIDE SEQUENCE [LARGE SCALE GENOMIC DNA]</scope>
    <source>
        <strain evidence="25">T6776</strain>
    </source>
</reference>
<dbReference type="CDD" id="cd00593">
    <property type="entry name" value="RIBOc"/>
    <property type="match status" value="2"/>
</dbReference>
<dbReference type="InterPro" id="IPR027417">
    <property type="entry name" value="P-loop_NTPase"/>
</dbReference>
<evidence type="ECO:0000259" key="23">
    <source>
        <dbReference type="PROSITE" id="PS51327"/>
    </source>
</evidence>
<dbReference type="Pfam" id="PF03368">
    <property type="entry name" value="Dicer_dimer"/>
    <property type="match status" value="1"/>
</dbReference>
<keyword evidence="13 17" id="KW-0694">RNA-binding</keyword>
<dbReference type="Gene3D" id="3.40.50.300">
    <property type="entry name" value="P-loop containing nucleotide triphosphate hydrolases"/>
    <property type="match status" value="2"/>
</dbReference>
<evidence type="ECO:0000259" key="21">
    <source>
        <dbReference type="PROSITE" id="PS51192"/>
    </source>
</evidence>
<dbReference type="PANTHER" id="PTHR14950">
    <property type="entry name" value="DICER-RELATED"/>
    <property type="match status" value="1"/>
</dbReference>
<evidence type="ECO:0000256" key="6">
    <source>
        <dbReference type="ARBA" id="ARBA00022737"/>
    </source>
</evidence>
<dbReference type="GO" id="GO:0050688">
    <property type="term" value="P:regulation of defense response to virus"/>
    <property type="evidence" value="ECO:0007669"/>
    <property type="project" value="UniProtKB-KW"/>
</dbReference>
<dbReference type="InterPro" id="IPR036389">
    <property type="entry name" value="RNase_III_sf"/>
</dbReference>
<dbReference type="FunFam" id="1.10.1520.10:FF:000015">
    <property type="entry name" value="Dicer-like protein 1"/>
    <property type="match status" value="1"/>
</dbReference>
<comment type="cofactor">
    <cofactor evidence="1">
        <name>Mn(2+)</name>
        <dbReference type="ChEBI" id="CHEBI:29035"/>
    </cofactor>
</comment>
<proteinExistence type="inferred from homology"/>
<gene>
    <name evidence="24" type="ORF">THAR02_10789</name>
</gene>
<evidence type="ECO:0000256" key="4">
    <source>
        <dbReference type="ARBA" id="ARBA00022721"/>
    </source>
</evidence>
<dbReference type="OMA" id="YHVNRMC"/>
<evidence type="ECO:0000259" key="22">
    <source>
        <dbReference type="PROSITE" id="PS51194"/>
    </source>
</evidence>
<dbReference type="Gene3D" id="3.30.160.380">
    <property type="entry name" value="Dicer dimerisation domain"/>
    <property type="match status" value="1"/>
</dbReference>